<organism evidence="2 3">
    <name type="scientific">Spodoptera exigua</name>
    <name type="common">Beet armyworm</name>
    <name type="synonym">Noctua fulgens</name>
    <dbReference type="NCBI Taxonomy" id="7107"/>
    <lineage>
        <taxon>Eukaryota</taxon>
        <taxon>Metazoa</taxon>
        <taxon>Ecdysozoa</taxon>
        <taxon>Arthropoda</taxon>
        <taxon>Hexapoda</taxon>
        <taxon>Insecta</taxon>
        <taxon>Pterygota</taxon>
        <taxon>Neoptera</taxon>
        <taxon>Endopterygota</taxon>
        <taxon>Lepidoptera</taxon>
        <taxon>Glossata</taxon>
        <taxon>Ditrysia</taxon>
        <taxon>Noctuoidea</taxon>
        <taxon>Noctuidae</taxon>
        <taxon>Amphipyrinae</taxon>
        <taxon>Spodoptera</taxon>
    </lineage>
</organism>
<dbReference type="SUPFAM" id="SSF52087">
    <property type="entry name" value="CRAL/TRIO domain"/>
    <property type="match status" value="1"/>
</dbReference>
<name>A0A922SED8_SPOEX</name>
<dbReference type="PANTHER" id="PTHR45808:SF2">
    <property type="entry name" value="RHO GTPASE-ACTIVATING PROTEIN 68F"/>
    <property type="match status" value="1"/>
</dbReference>
<dbReference type="GO" id="GO:0005737">
    <property type="term" value="C:cytoplasm"/>
    <property type="evidence" value="ECO:0007669"/>
    <property type="project" value="TreeGrafter"/>
</dbReference>
<dbReference type="GO" id="GO:0007264">
    <property type="term" value="P:small GTPase-mediated signal transduction"/>
    <property type="evidence" value="ECO:0007669"/>
    <property type="project" value="TreeGrafter"/>
</dbReference>
<dbReference type="PROSITE" id="PS50191">
    <property type="entry name" value="CRAL_TRIO"/>
    <property type="match status" value="1"/>
</dbReference>
<dbReference type="GO" id="GO:0005096">
    <property type="term" value="F:GTPase activator activity"/>
    <property type="evidence" value="ECO:0007669"/>
    <property type="project" value="TreeGrafter"/>
</dbReference>
<sequence length="104" mass="12543">MFTLDKYVEQDYSVVYFHCGLTSKNKPPLSWLWRAYKAFDRKYKKNLKALYLVHPTNFIRIVWQMLKPAISVKFGRKMMYVNYLHELQQHLNLDKLCIPDAVLE</sequence>
<evidence type="ECO:0000313" key="3">
    <source>
        <dbReference type="Proteomes" id="UP000814243"/>
    </source>
</evidence>
<dbReference type="InterPro" id="IPR001251">
    <property type="entry name" value="CRAL-TRIO_dom"/>
</dbReference>
<dbReference type="Gene3D" id="3.40.525.10">
    <property type="entry name" value="CRAL-TRIO lipid binding domain"/>
    <property type="match status" value="1"/>
</dbReference>
<evidence type="ECO:0000259" key="1">
    <source>
        <dbReference type="PROSITE" id="PS50191"/>
    </source>
</evidence>
<dbReference type="InterPro" id="IPR036865">
    <property type="entry name" value="CRAL-TRIO_dom_sf"/>
</dbReference>
<dbReference type="CDD" id="cd00170">
    <property type="entry name" value="SEC14"/>
    <property type="match status" value="1"/>
</dbReference>
<comment type="caution">
    <text evidence="2">The sequence shown here is derived from an EMBL/GenBank/DDBJ whole genome shotgun (WGS) entry which is preliminary data.</text>
</comment>
<dbReference type="Pfam" id="PF13716">
    <property type="entry name" value="CRAL_TRIO_2"/>
    <property type="match status" value="1"/>
</dbReference>
<dbReference type="PANTHER" id="PTHR45808">
    <property type="entry name" value="RHO GTPASE-ACTIVATING PROTEIN 68F"/>
    <property type="match status" value="1"/>
</dbReference>
<accession>A0A922SED8</accession>
<dbReference type="GO" id="GO:2001136">
    <property type="term" value="P:negative regulation of endocytic recycling"/>
    <property type="evidence" value="ECO:0007669"/>
    <property type="project" value="TreeGrafter"/>
</dbReference>
<dbReference type="Proteomes" id="UP000814243">
    <property type="component" value="Unassembled WGS sequence"/>
</dbReference>
<protein>
    <recommendedName>
        <fullName evidence="1">CRAL-TRIO domain-containing protein</fullName>
    </recommendedName>
</protein>
<dbReference type="EMBL" id="JACEFF010000599">
    <property type="protein sequence ID" value="KAH9634666.1"/>
    <property type="molecule type" value="Genomic_DNA"/>
</dbReference>
<evidence type="ECO:0000313" key="2">
    <source>
        <dbReference type="EMBL" id="KAH9634666.1"/>
    </source>
</evidence>
<proteinExistence type="predicted"/>
<dbReference type="AlphaFoldDB" id="A0A922SED8"/>
<gene>
    <name evidence="2" type="ORF">HF086_000638</name>
</gene>
<feature type="domain" description="CRAL-TRIO" evidence="1">
    <location>
        <begin position="1"/>
        <end position="104"/>
    </location>
</feature>
<reference evidence="2" key="1">
    <citation type="journal article" date="2021" name="G3 (Bethesda)">
        <title>Genome and transcriptome analysis of the beet armyworm Spodoptera exigua reveals targets for pest control. .</title>
        <authorList>
            <person name="Simon S."/>
            <person name="Breeschoten T."/>
            <person name="Jansen H.J."/>
            <person name="Dirks R.P."/>
            <person name="Schranz M.E."/>
            <person name="Ros V.I.D."/>
        </authorList>
    </citation>
    <scope>NUCLEOTIDE SEQUENCE</scope>
    <source>
        <strain evidence="2">TB_SE_WUR_2020</strain>
    </source>
</reference>